<dbReference type="InParanoid" id="A0A5F7ZG97"/>
<dbReference type="PANTHER" id="PTHR46254:SF6">
    <property type="entry name" value="HIGH MOBILITY GROUP AT-HOOK 2"/>
    <property type="match status" value="1"/>
</dbReference>
<evidence type="ECO:0000313" key="3">
    <source>
        <dbReference type="Proteomes" id="UP000006718"/>
    </source>
</evidence>
<organism evidence="2 3">
    <name type="scientific">Macaca mulatta</name>
    <name type="common">Rhesus macaque</name>
    <dbReference type="NCBI Taxonomy" id="9544"/>
    <lineage>
        <taxon>Eukaryota</taxon>
        <taxon>Metazoa</taxon>
        <taxon>Chordata</taxon>
        <taxon>Craniata</taxon>
        <taxon>Vertebrata</taxon>
        <taxon>Euteleostomi</taxon>
        <taxon>Mammalia</taxon>
        <taxon>Eutheria</taxon>
        <taxon>Euarchontoglires</taxon>
        <taxon>Primates</taxon>
        <taxon>Haplorrhini</taxon>
        <taxon>Catarrhini</taxon>
        <taxon>Cercopithecidae</taxon>
        <taxon>Cercopithecinae</taxon>
        <taxon>Macaca</taxon>
    </lineage>
</organism>
<dbReference type="GeneTree" id="ENSGT00940000161627"/>
<proteinExistence type="predicted"/>
<reference evidence="3" key="1">
    <citation type="journal article" date="2007" name="Science">
        <title>Evolutionary and biomedical insights from the rhesus macaque genome.</title>
        <authorList>
            <person name="Gibbs R.A."/>
            <person name="Rogers J."/>
            <person name="Katze M.G."/>
            <person name="Bumgarner R."/>
            <person name="Weinstock G.M."/>
            <person name="Mardis E.R."/>
            <person name="Remington K.A."/>
            <person name="Strausberg R.L."/>
            <person name="Venter J.C."/>
            <person name="Wilson R.K."/>
            <person name="Batzer M.A."/>
            <person name="Bustamante C.D."/>
            <person name="Eichler E.E."/>
            <person name="Hahn M.W."/>
            <person name="Hardison R.C."/>
            <person name="Makova K.D."/>
            <person name="Miller W."/>
            <person name="Milosavljevic A."/>
            <person name="Palermo R.E."/>
            <person name="Siepel A."/>
            <person name="Sikela J.M."/>
            <person name="Attaway T."/>
            <person name="Bell S."/>
            <person name="Bernard K.E."/>
            <person name="Buhay C.J."/>
            <person name="Chandrabose M.N."/>
            <person name="Dao M."/>
            <person name="Davis C."/>
            <person name="Delehaunty K.D."/>
            <person name="Ding Y."/>
            <person name="Dinh H.H."/>
            <person name="Dugan-Rocha S."/>
            <person name="Fulton L.A."/>
            <person name="Gabisi R.A."/>
            <person name="Garner T.T."/>
            <person name="Godfrey J."/>
            <person name="Hawes A.C."/>
            <person name="Hernandez J."/>
            <person name="Hines S."/>
            <person name="Holder M."/>
            <person name="Hume J."/>
            <person name="Jhangiani S.N."/>
            <person name="Joshi V."/>
            <person name="Khan Z.M."/>
            <person name="Kirkness E.F."/>
            <person name="Cree A."/>
            <person name="Fowler R.G."/>
            <person name="Lee S."/>
            <person name="Lewis L.R."/>
            <person name="Li Z."/>
            <person name="Liu Y.-S."/>
            <person name="Moore S.M."/>
            <person name="Muzny D."/>
            <person name="Nazareth L.V."/>
            <person name="Ngo D.N."/>
            <person name="Okwuonu G.O."/>
            <person name="Pai G."/>
            <person name="Parker D."/>
            <person name="Paul H.A."/>
            <person name="Pfannkoch C."/>
            <person name="Pohl C.S."/>
            <person name="Rogers Y.-H.C."/>
            <person name="Ruiz S.J."/>
            <person name="Sabo A."/>
            <person name="Santibanez J."/>
            <person name="Schneider B.W."/>
            <person name="Smith S.M."/>
            <person name="Sodergren E."/>
            <person name="Svatek A.F."/>
            <person name="Utterback T.R."/>
            <person name="Vattathil S."/>
            <person name="Warren W."/>
            <person name="White C.S."/>
            <person name="Chinwalla A.T."/>
            <person name="Feng Y."/>
            <person name="Halpern A.L."/>
            <person name="Hillier L.W."/>
            <person name="Huang X."/>
            <person name="Minx P."/>
            <person name="Nelson J.O."/>
            <person name="Pepin K.H."/>
            <person name="Qin X."/>
            <person name="Sutton G.G."/>
            <person name="Venter E."/>
            <person name="Walenz B.P."/>
            <person name="Wallis J.W."/>
            <person name="Worley K.C."/>
            <person name="Yang S.-P."/>
            <person name="Jones S.M."/>
            <person name="Marra M.A."/>
            <person name="Rocchi M."/>
            <person name="Schein J.E."/>
            <person name="Baertsch R."/>
            <person name="Clarke L."/>
            <person name="Csuros M."/>
            <person name="Glasscock J."/>
            <person name="Harris R.A."/>
            <person name="Havlak P."/>
            <person name="Jackson A.R."/>
            <person name="Jiang H."/>
            <person name="Liu Y."/>
            <person name="Messina D.N."/>
            <person name="Shen Y."/>
            <person name="Song H.X.-Z."/>
            <person name="Wylie T."/>
            <person name="Zhang L."/>
            <person name="Birney E."/>
            <person name="Han K."/>
            <person name="Konkel M.K."/>
            <person name="Lee J."/>
            <person name="Smit A.F.A."/>
            <person name="Ullmer B."/>
            <person name="Wang H."/>
            <person name="Xing J."/>
            <person name="Burhans R."/>
            <person name="Cheng Z."/>
            <person name="Karro J.E."/>
            <person name="Ma J."/>
            <person name="Raney B."/>
            <person name="She X."/>
            <person name="Cox M.J."/>
            <person name="Demuth J.P."/>
            <person name="Dumas L.J."/>
            <person name="Han S.-G."/>
            <person name="Hopkins J."/>
            <person name="Karimpour-Fard A."/>
            <person name="Kim Y.H."/>
            <person name="Pollack J.R."/>
            <person name="Vinar T."/>
            <person name="Addo-Quaye C."/>
            <person name="Degenhardt J."/>
            <person name="Denby A."/>
            <person name="Hubisz M.J."/>
            <person name="Indap A."/>
            <person name="Kosiol C."/>
            <person name="Lahn B.T."/>
            <person name="Lawson H.A."/>
            <person name="Marklein A."/>
            <person name="Nielsen R."/>
            <person name="Vallender E.J."/>
            <person name="Clark A.G."/>
            <person name="Ferguson B."/>
            <person name="Hernandez R.D."/>
            <person name="Hirani K."/>
            <person name="Kehrer-Sawatzki H."/>
            <person name="Kolb J."/>
            <person name="Patil S."/>
            <person name="Pu L.-L."/>
            <person name="Ren Y."/>
            <person name="Smith D.G."/>
            <person name="Wheeler D.A."/>
            <person name="Schenck I."/>
            <person name="Ball E.V."/>
            <person name="Chen R."/>
            <person name="Cooper D.N."/>
            <person name="Giardine B."/>
            <person name="Hsu F."/>
            <person name="Kent W.J."/>
            <person name="Lesk A."/>
            <person name="Nelson D.L."/>
            <person name="O'brien W.E."/>
            <person name="Pruefer K."/>
            <person name="Stenson P.D."/>
            <person name="Wallace J.C."/>
            <person name="Ke H."/>
            <person name="Liu X.-M."/>
            <person name="Wang P."/>
            <person name="Xiang A.P."/>
            <person name="Yang F."/>
            <person name="Barber G.P."/>
            <person name="Haussler D."/>
            <person name="Karolchik D."/>
            <person name="Kern A.D."/>
            <person name="Kuhn R.M."/>
            <person name="Smith K.E."/>
            <person name="Zwieg A.S."/>
        </authorList>
    </citation>
    <scope>NUCLEOTIDE SEQUENCE [LARGE SCALE GENOMIC DNA]</scope>
    <source>
        <strain evidence="3">17573</strain>
    </source>
</reference>
<name>A0A5F7ZG97_MACMU</name>
<dbReference type="Ensembl" id="ENSMMUT00000102709.1">
    <property type="protein sequence ID" value="ENSMMUP00000063645.1"/>
    <property type="gene ID" value="ENSMMUG00000050166.1"/>
</dbReference>
<dbReference type="VEuPathDB" id="HostDB:ENSMMUG00000050166"/>
<protein>
    <submittedName>
        <fullName evidence="2">Uncharacterized protein</fullName>
    </submittedName>
</protein>
<sequence>SLTLLPRLKRSSTTTAHTHPRTPGLKRSSHLSLPGSPPTGLTIFLFLLTESHSFAQAGVQWCYLGSLQPPPTGFKGFSCLSLPSSWDYRCLPLGPVNFCIFSRDRVSPCWSGWSRRILTL</sequence>
<dbReference type="PANTHER" id="PTHR46254">
    <property type="entry name" value="PROTEIN GVQW1-RELATED"/>
    <property type="match status" value="1"/>
</dbReference>
<feature type="region of interest" description="Disordered" evidence="1">
    <location>
        <begin position="11"/>
        <end position="33"/>
    </location>
</feature>
<reference evidence="2" key="2">
    <citation type="submission" date="2019-01" db="EMBL/GenBank/DDBJ databases">
        <authorList>
            <person name="Graves T."/>
            <person name="Eichler E.E."/>
            <person name="Wilson R.K."/>
        </authorList>
    </citation>
    <scope>NUCLEOTIDE SEQUENCE [LARGE SCALE GENOMIC DNA]</scope>
    <source>
        <strain evidence="2">17573</strain>
    </source>
</reference>
<dbReference type="AlphaFoldDB" id="A0A5F7ZG97"/>
<evidence type="ECO:0000313" key="2">
    <source>
        <dbReference type="Ensembl" id="ENSMMUP00000063645.1"/>
    </source>
</evidence>
<accession>A0A5F7ZG97</accession>
<keyword evidence="3" id="KW-1185">Reference proteome</keyword>
<dbReference type="Proteomes" id="UP000006718">
    <property type="component" value="Chromosome 10"/>
</dbReference>
<reference evidence="2" key="3">
    <citation type="submission" date="2025-08" db="UniProtKB">
        <authorList>
            <consortium name="Ensembl"/>
        </authorList>
    </citation>
    <scope>IDENTIFICATION</scope>
    <source>
        <strain evidence="2">17573</strain>
    </source>
</reference>
<reference evidence="2" key="4">
    <citation type="submission" date="2025-09" db="UniProtKB">
        <authorList>
            <consortium name="Ensembl"/>
        </authorList>
    </citation>
    <scope>IDENTIFICATION</scope>
    <source>
        <strain evidence="2">17573</strain>
    </source>
</reference>
<evidence type="ECO:0000256" key="1">
    <source>
        <dbReference type="SAM" id="MobiDB-lite"/>
    </source>
</evidence>